<dbReference type="AlphaFoldDB" id="A0A2V3ZXP1"/>
<dbReference type="InterPro" id="IPR022367">
    <property type="entry name" value="2-oxoacid/accept_OxRdtase_asu"/>
</dbReference>
<evidence type="ECO:0000313" key="5">
    <source>
        <dbReference type="Proteomes" id="UP000248079"/>
    </source>
</evidence>
<dbReference type="Pfam" id="PF01558">
    <property type="entry name" value="POR"/>
    <property type="match status" value="1"/>
</dbReference>
<dbReference type="OrthoDB" id="9794954at2"/>
<dbReference type="PANTHER" id="PTHR32154:SF20">
    <property type="entry name" value="2-OXOGLUTARATE OXIDOREDUCTASE SUBUNIT KORA"/>
    <property type="match status" value="1"/>
</dbReference>
<dbReference type="Gene3D" id="3.40.50.970">
    <property type="match status" value="1"/>
</dbReference>
<dbReference type="GO" id="GO:0016903">
    <property type="term" value="F:oxidoreductase activity, acting on the aldehyde or oxo group of donors"/>
    <property type="evidence" value="ECO:0007669"/>
    <property type="project" value="InterPro"/>
</dbReference>
<dbReference type="Pfam" id="PF01855">
    <property type="entry name" value="POR_N"/>
    <property type="match status" value="1"/>
</dbReference>
<dbReference type="InterPro" id="IPR019752">
    <property type="entry name" value="Pyrv/ketoisovalerate_OxRed_cat"/>
</dbReference>
<dbReference type="Gene3D" id="3.40.50.920">
    <property type="match status" value="1"/>
</dbReference>
<dbReference type="EMBL" id="QFLI01000006">
    <property type="protein sequence ID" value="PXX98965.1"/>
    <property type="molecule type" value="Genomic_DNA"/>
</dbReference>
<dbReference type="SUPFAM" id="SSF52518">
    <property type="entry name" value="Thiamin diphosphate-binding fold (THDP-binding)"/>
    <property type="match status" value="1"/>
</dbReference>
<dbReference type="FunFam" id="3.40.50.970:FF:000022">
    <property type="entry name" value="2-oxoglutarate ferredoxin oxidoreductase alpha subunit"/>
    <property type="match status" value="1"/>
</dbReference>
<dbReference type="InterPro" id="IPR009014">
    <property type="entry name" value="Transketo_C/PFOR_II"/>
</dbReference>
<dbReference type="Gene3D" id="3.40.920.10">
    <property type="entry name" value="Pyruvate-ferredoxin oxidoreductase, PFOR, domain III"/>
    <property type="match status" value="1"/>
</dbReference>
<dbReference type="SUPFAM" id="SSF53323">
    <property type="entry name" value="Pyruvate-ferredoxin oxidoreductase, PFOR, domain III"/>
    <property type="match status" value="1"/>
</dbReference>
<keyword evidence="5" id="KW-1185">Reference proteome</keyword>
<dbReference type="InterPro" id="IPR029061">
    <property type="entry name" value="THDP-binding"/>
</dbReference>
<dbReference type="Proteomes" id="UP000248079">
    <property type="component" value="Unassembled WGS sequence"/>
</dbReference>
<reference evidence="4 5" key="1">
    <citation type="submission" date="2018-05" db="EMBL/GenBank/DDBJ databases">
        <title>Marinifilum breve JC075T sp. nov., a marine bacterium isolated from Yongle Blue Hole in the South China Sea.</title>
        <authorList>
            <person name="Fu T."/>
        </authorList>
    </citation>
    <scope>NUCLEOTIDE SEQUENCE [LARGE SCALE GENOMIC DNA]</scope>
    <source>
        <strain evidence="4 5">JC075</strain>
    </source>
</reference>
<dbReference type="RefSeq" id="WP_110361360.1">
    <property type="nucleotide sequence ID" value="NZ_QFLI01000006.1"/>
</dbReference>
<dbReference type="CDD" id="cd07034">
    <property type="entry name" value="TPP_PYR_PFOR_IOR-alpha_like"/>
    <property type="match status" value="1"/>
</dbReference>
<dbReference type="PANTHER" id="PTHR32154">
    <property type="entry name" value="PYRUVATE-FLAVODOXIN OXIDOREDUCTASE-RELATED"/>
    <property type="match status" value="1"/>
</dbReference>
<evidence type="ECO:0000313" key="4">
    <source>
        <dbReference type="EMBL" id="PXX98965.1"/>
    </source>
</evidence>
<proteinExistence type="predicted"/>
<dbReference type="GO" id="GO:0006979">
    <property type="term" value="P:response to oxidative stress"/>
    <property type="evidence" value="ECO:0007669"/>
    <property type="project" value="TreeGrafter"/>
</dbReference>
<gene>
    <name evidence="4" type="ORF">DF185_13865</name>
</gene>
<dbReference type="NCBIfam" id="TIGR03710">
    <property type="entry name" value="OAFO_sf"/>
    <property type="match status" value="1"/>
</dbReference>
<evidence type="ECO:0000259" key="2">
    <source>
        <dbReference type="Pfam" id="PF01558"/>
    </source>
</evidence>
<evidence type="ECO:0000256" key="1">
    <source>
        <dbReference type="ARBA" id="ARBA00023002"/>
    </source>
</evidence>
<feature type="domain" description="Pyruvate flavodoxin/ferredoxin oxidoreductase pyrimidine binding" evidence="3">
    <location>
        <begin position="257"/>
        <end position="471"/>
    </location>
</feature>
<dbReference type="InterPro" id="IPR002880">
    <property type="entry name" value="Pyrv_Fd/Flavodoxin_OxRdtase_N"/>
</dbReference>
<sequence>MSQKTKVIEKEEVVIRFSGDSGDGMQLTGTQFSDTSALFGNDVATFPDYPAEIRAPQGTVGGVSGFQLHFGHTEVNTPGDYADVLVAMNPAALKANLKWVKASGTIIVNEDSFTDRNLEKAGYDSDPLQDDKLADYNLIKARVTSLTKECLKDSGLDQKSILRSKNMFALGMVYWMFDRPLEHTEEFIESKFKKHPLVVDGNKKVLRAGYNFAKTIEALAYNYSVAPAKIKKGTYRNITGNKATAWGLIAAAEKAGLPLFCGSYPITPATEILQELAARKDLGVKTFQAEDEIAGICTAIGASFAGNFAVTTTSGPGLALKTEAAGLAVMTELPLVIVNVQRGGPSTGLPTKTEQSDLMQAIHGRSGECPMPVIAASTPSNCFEYAYRASKIALEHMTPVILLTDGFLANGAEPWRIPKMADLSPITVPLAKEGDDYMPYARDEEKLARKWAVPGTKGLEHRIGGLEKMDVTGTVSYVPENHQVMTDIRSERVRKVANFIPDLPVKGEENADVLVVGWGGTYGHLTTAVRELQKEDKSIALAHFNYILPLPKNTEEVLKRYKKVIVCELNDGQFAEYLRSNFQDIKFEQYNKLQGLPFTVKELKETFNQLLEEK</sequence>
<keyword evidence="1" id="KW-0560">Oxidoreductase</keyword>
<protein>
    <submittedName>
        <fullName evidence="4">2-oxoacid:acceptor oxidoreductase subunit alpha</fullName>
    </submittedName>
</protein>
<name>A0A2V3ZXP1_9BACT</name>
<accession>A0A2V3ZXP1</accession>
<evidence type="ECO:0000259" key="3">
    <source>
        <dbReference type="Pfam" id="PF01855"/>
    </source>
</evidence>
<dbReference type="InterPro" id="IPR050722">
    <property type="entry name" value="Pyruvate:ferred/Flavod_OxRd"/>
</dbReference>
<dbReference type="SUPFAM" id="SSF52922">
    <property type="entry name" value="TK C-terminal domain-like"/>
    <property type="match status" value="1"/>
</dbReference>
<feature type="domain" description="Pyruvate/ketoisovalerate oxidoreductase catalytic" evidence="2">
    <location>
        <begin position="22"/>
        <end position="211"/>
    </location>
</feature>
<organism evidence="4 5">
    <name type="scientific">Marinifilum breve</name>
    <dbReference type="NCBI Taxonomy" id="2184082"/>
    <lineage>
        <taxon>Bacteria</taxon>
        <taxon>Pseudomonadati</taxon>
        <taxon>Bacteroidota</taxon>
        <taxon>Bacteroidia</taxon>
        <taxon>Marinilabiliales</taxon>
        <taxon>Marinifilaceae</taxon>
    </lineage>
</organism>
<dbReference type="InterPro" id="IPR002869">
    <property type="entry name" value="Pyrv_flavodox_OxRed_cen"/>
</dbReference>
<comment type="caution">
    <text evidence="4">The sequence shown here is derived from an EMBL/GenBank/DDBJ whole genome shotgun (WGS) entry which is preliminary data.</text>
</comment>